<evidence type="ECO:0000313" key="2">
    <source>
        <dbReference type="Proteomes" id="UP000284706"/>
    </source>
</evidence>
<dbReference type="AlphaFoldDB" id="A0A409YF65"/>
<protein>
    <submittedName>
        <fullName evidence="1">Uncharacterized protein</fullName>
    </submittedName>
</protein>
<name>A0A409YF65_9AGAR</name>
<dbReference type="EMBL" id="NHYE01000919">
    <property type="protein sequence ID" value="PPR01638.1"/>
    <property type="molecule type" value="Genomic_DNA"/>
</dbReference>
<comment type="caution">
    <text evidence="1">The sequence shown here is derived from an EMBL/GenBank/DDBJ whole genome shotgun (WGS) entry which is preliminary data.</text>
</comment>
<dbReference type="OrthoDB" id="3108264at2759"/>
<sequence>MTYAVTFAHRAHSAISPATIGVTWGDSEMRDASNAPKAIPPYTIQGPTPMRDIQRVVKKLRLVDLGHIKGGSEADRGLNGAHDTFYILAKQKFGHATAMSRH</sequence>
<reference evidence="1 2" key="1">
    <citation type="journal article" date="2018" name="Evol. Lett.">
        <title>Horizontal gene cluster transfer increased hallucinogenic mushroom diversity.</title>
        <authorList>
            <person name="Reynolds H.T."/>
            <person name="Vijayakumar V."/>
            <person name="Gluck-Thaler E."/>
            <person name="Korotkin H.B."/>
            <person name="Matheny P.B."/>
            <person name="Slot J.C."/>
        </authorList>
    </citation>
    <scope>NUCLEOTIDE SEQUENCE [LARGE SCALE GENOMIC DNA]</scope>
    <source>
        <strain evidence="1 2">SRW20</strain>
    </source>
</reference>
<proteinExistence type="predicted"/>
<gene>
    <name evidence="1" type="ORF">CVT26_013122</name>
</gene>
<evidence type="ECO:0000313" key="1">
    <source>
        <dbReference type="EMBL" id="PPR01638.1"/>
    </source>
</evidence>
<dbReference type="InParanoid" id="A0A409YF65"/>
<organism evidence="1 2">
    <name type="scientific">Gymnopilus dilepis</name>
    <dbReference type="NCBI Taxonomy" id="231916"/>
    <lineage>
        <taxon>Eukaryota</taxon>
        <taxon>Fungi</taxon>
        <taxon>Dikarya</taxon>
        <taxon>Basidiomycota</taxon>
        <taxon>Agaricomycotina</taxon>
        <taxon>Agaricomycetes</taxon>
        <taxon>Agaricomycetidae</taxon>
        <taxon>Agaricales</taxon>
        <taxon>Agaricineae</taxon>
        <taxon>Hymenogastraceae</taxon>
        <taxon>Gymnopilus</taxon>
    </lineage>
</organism>
<keyword evidence="2" id="KW-1185">Reference proteome</keyword>
<accession>A0A409YF65</accession>
<dbReference type="Proteomes" id="UP000284706">
    <property type="component" value="Unassembled WGS sequence"/>
</dbReference>